<comment type="caution">
    <text evidence="8">The sequence shown here is derived from an EMBL/GenBank/DDBJ whole genome shotgun (WGS) entry which is preliminary data.</text>
</comment>
<evidence type="ECO:0000256" key="2">
    <source>
        <dbReference type="ARBA" id="ARBA00023015"/>
    </source>
</evidence>
<dbReference type="InterPro" id="IPR011006">
    <property type="entry name" value="CheY-like_superfamily"/>
</dbReference>
<feature type="domain" description="Response regulatory" evidence="7">
    <location>
        <begin position="3"/>
        <end position="125"/>
    </location>
</feature>
<dbReference type="AlphaFoldDB" id="A0ABD4AD45"/>
<reference evidence="8 9" key="1">
    <citation type="submission" date="2014-12" db="EMBL/GenBank/DDBJ databases">
        <title>Comparative genomics of the lactic acid bacteria isolated from the honey bee gut.</title>
        <authorList>
            <person name="Ellegaard K.M."/>
            <person name="Tamarit D."/>
            <person name="Javelind E."/>
            <person name="Olofsson T."/>
            <person name="Andersson S.G."/>
            <person name="Vasquez A."/>
        </authorList>
    </citation>
    <scope>NUCLEOTIDE SEQUENCE [LARGE SCALE GENOMIC DNA]</scope>
    <source>
        <strain evidence="8 9">Bma6</strain>
    </source>
</reference>
<dbReference type="PROSITE" id="PS50043">
    <property type="entry name" value="HTH_LUXR_2"/>
    <property type="match status" value="1"/>
</dbReference>
<dbReference type="InterPro" id="IPR058245">
    <property type="entry name" value="NreC/VraR/RcsB-like_REC"/>
</dbReference>
<dbReference type="CDD" id="cd06170">
    <property type="entry name" value="LuxR_C_like"/>
    <property type="match status" value="1"/>
</dbReference>
<dbReference type="SMART" id="SM00448">
    <property type="entry name" value="REC"/>
    <property type="match status" value="1"/>
</dbReference>
<dbReference type="Pfam" id="PF00072">
    <property type="entry name" value="Response_reg"/>
    <property type="match status" value="1"/>
</dbReference>
<dbReference type="SUPFAM" id="SSF46894">
    <property type="entry name" value="C-terminal effector domain of the bipartite response regulators"/>
    <property type="match status" value="1"/>
</dbReference>
<evidence type="ECO:0000313" key="8">
    <source>
        <dbReference type="EMBL" id="KJY53482.1"/>
    </source>
</evidence>
<evidence type="ECO:0000313" key="9">
    <source>
        <dbReference type="Proteomes" id="UP000033652"/>
    </source>
</evidence>
<dbReference type="InterPro" id="IPR016032">
    <property type="entry name" value="Sig_transdc_resp-reg_C-effctor"/>
</dbReference>
<evidence type="ECO:0000256" key="5">
    <source>
        <dbReference type="PROSITE-ProRule" id="PRU00169"/>
    </source>
</evidence>
<proteinExistence type="predicted"/>
<dbReference type="Pfam" id="PF00196">
    <property type="entry name" value="GerE"/>
    <property type="match status" value="1"/>
</dbReference>
<dbReference type="PANTHER" id="PTHR43214">
    <property type="entry name" value="TWO-COMPONENT RESPONSE REGULATOR"/>
    <property type="match status" value="1"/>
</dbReference>
<dbReference type="Proteomes" id="UP000033652">
    <property type="component" value="Unassembled WGS sequence"/>
</dbReference>
<feature type="modified residue" description="4-aspartylphosphate" evidence="5">
    <location>
        <position position="60"/>
    </location>
</feature>
<evidence type="ECO:0000256" key="3">
    <source>
        <dbReference type="ARBA" id="ARBA00023125"/>
    </source>
</evidence>
<dbReference type="InterPro" id="IPR001789">
    <property type="entry name" value="Sig_transdc_resp-reg_receiver"/>
</dbReference>
<evidence type="ECO:0000259" key="6">
    <source>
        <dbReference type="PROSITE" id="PS50043"/>
    </source>
</evidence>
<dbReference type="SUPFAM" id="SSF52172">
    <property type="entry name" value="CheY-like"/>
    <property type="match status" value="1"/>
</dbReference>
<name>A0ABD4AD45_9BIFI</name>
<protein>
    <submittedName>
        <fullName evidence="8">Two component transcriptional regulator, LuxR family</fullName>
    </submittedName>
</protein>
<dbReference type="Gene3D" id="3.40.50.2300">
    <property type="match status" value="1"/>
</dbReference>
<dbReference type="EMBL" id="JXBX01000009">
    <property type="protein sequence ID" value="KJY53482.1"/>
    <property type="molecule type" value="Genomic_DNA"/>
</dbReference>
<evidence type="ECO:0000259" key="7">
    <source>
        <dbReference type="PROSITE" id="PS50110"/>
    </source>
</evidence>
<accession>A0ABD4AD45</accession>
<keyword evidence="2" id="KW-0805">Transcription regulation</keyword>
<dbReference type="PROSITE" id="PS50110">
    <property type="entry name" value="RESPONSE_REGULATORY"/>
    <property type="match status" value="1"/>
</dbReference>
<dbReference type="InterPro" id="IPR000792">
    <property type="entry name" value="Tscrpt_reg_LuxR_C"/>
</dbReference>
<keyword evidence="1 5" id="KW-0597">Phosphoprotein</keyword>
<organism evidence="8 9">
    <name type="scientific">Bifidobacterium coryneforme</name>
    <dbReference type="NCBI Taxonomy" id="1687"/>
    <lineage>
        <taxon>Bacteria</taxon>
        <taxon>Bacillati</taxon>
        <taxon>Actinomycetota</taxon>
        <taxon>Actinomycetes</taxon>
        <taxon>Bifidobacteriales</taxon>
        <taxon>Bifidobacteriaceae</taxon>
        <taxon>Bifidobacterium</taxon>
    </lineage>
</organism>
<gene>
    <name evidence="8" type="ORF">JF68_08270</name>
</gene>
<keyword evidence="3" id="KW-0238">DNA-binding</keyword>
<dbReference type="PRINTS" id="PR00038">
    <property type="entry name" value="HTHLUXR"/>
</dbReference>
<feature type="domain" description="HTH luxR-type" evidence="6">
    <location>
        <begin position="156"/>
        <end position="221"/>
    </location>
</feature>
<dbReference type="PROSITE" id="PS00622">
    <property type="entry name" value="HTH_LUXR_1"/>
    <property type="match status" value="1"/>
</dbReference>
<dbReference type="PANTHER" id="PTHR43214:SF24">
    <property type="entry name" value="TRANSCRIPTIONAL REGULATORY PROTEIN NARL-RELATED"/>
    <property type="match status" value="1"/>
</dbReference>
<sequence>MIDVMIVDDNKLLRKGLTRMIETDPDLQVAHQASNGQEAVNLLRELEKAKRPLPQVILMDVRMPEMDGIRATAIITKEFPTIRTLILTTYDEDDYAFSGLHAGAYGFLLKDVPTRELHRAVRAVTDGDAVLTPRITAELINRDRAHALLRNDNEQSRQQLGKLTPREYEIAGLISQGLSNQEIARYLTIEVTSVRRYVSRILDKTDLRDRTQIVIAWFQSGATNVPRNGGQEL</sequence>
<dbReference type="CDD" id="cd17535">
    <property type="entry name" value="REC_NarL-like"/>
    <property type="match status" value="1"/>
</dbReference>
<evidence type="ECO:0000256" key="1">
    <source>
        <dbReference type="ARBA" id="ARBA00022553"/>
    </source>
</evidence>
<dbReference type="RefSeq" id="WP_045921361.1">
    <property type="nucleotide sequence ID" value="NZ_KQ033865.1"/>
</dbReference>
<keyword evidence="4" id="KW-0804">Transcription</keyword>
<dbReference type="SMART" id="SM00421">
    <property type="entry name" value="HTH_LUXR"/>
    <property type="match status" value="1"/>
</dbReference>
<evidence type="ECO:0000256" key="4">
    <source>
        <dbReference type="ARBA" id="ARBA00023163"/>
    </source>
</evidence>
<dbReference type="GO" id="GO:0003677">
    <property type="term" value="F:DNA binding"/>
    <property type="evidence" value="ECO:0007669"/>
    <property type="project" value="UniProtKB-KW"/>
</dbReference>
<dbReference type="InterPro" id="IPR039420">
    <property type="entry name" value="WalR-like"/>
</dbReference>